<gene>
    <name evidence="1" type="ORF">CGLO_17577</name>
</gene>
<dbReference type="EMBL" id="AMYD01004183">
    <property type="protein sequence ID" value="EQB43735.1"/>
    <property type="molecule type" value="Genomic_DNA"/>
</dbReference>
<reference evidence="2" key="1">
    <citation type="journal article" date="2013" name="Mol. Plant Microbe Interact.">
        <title>Global aspects of pacC regulation of pathogenicity genes in Colletotrichum gloeosporioides as revealed by transcriptome analysis.</title>
        <authorList>
            <person name="Alkan N."/>
            <person name="Meng X."/>
            <person name="Friedlander G."/>
            <person name="Reuveni E."/>
            <person name="Sukno S."/>
            <person name="Sherman A."/>
            <person name="Thon M."/>
            <person name="Fluhr R."/>
            <person name="Prusky D."/>
        </authorList>
    </citation>
    <scope>NUCLEOTIDE SEQUENCE [LARGE SCALE GENOMIC DNA]</scope>
    <source>
        <strain evidence="2">Cg-14</strain>
    </source>
</reference>
<evidence type="ECO:0000313" key="2">
    <source>
        <dbReference type="Proteomes" id="UP000015530"/>
    </source>
</evidence>
<dbReference type="HOGENOM" id="CLU_2158179_0_0_1"/>
<dbReference type="AlphaFoldDB" id="T0L622"/>
<evidence type="ECO:0000313" key="1">
    <source>
        <dbReference type="EMBL" id="EQB43735.1"/>
    </source>
</evidence>
<name>T0L622_COLGC</name>
<proteinExistence type="predicted"/>
<protein>
    <submittedName>
        <fullName evidence="1">Uncharacterized protein</fullName>
    </submittedName>
</protein>
<organism evidence="1 2">
    <name type="scientific">Colletotrichum gloeosporioides (strain Cg-14)</name>
    <name type="common">Anthracnose fungus</name>
    <name type="synonym">Glomerella cingulata</name>
    <dbReference type="NCBI Taxonomy" id="1237896"/>
    <lineage>
        <taxon>Eukaryota</taxon>
        <taxon>Fungi</taxon>
        <taxon>Dikarya</taxon>
        <taxon>Ascomycota</taxon>
        <taxon>Pezizomycotina</taxon>
        <taxon>Sordariomycetes</taxon>
        <taxon>Hypocreomycetidae</taxon>
        <taxon>Glomerellales</taxon>
        <taxon>Glomerellaceae</taxon>
        <taxon>Colletotrichum</taxon>
        <taxon>Colletotrichum gloeosporioides species complex</taxon>
    </lineage>
</organism>
<dbReference type="Proteomes" id="UP000015530">
    <property type="component" value="Unassembled WGS sequence"/>
</dbReference>
<sequence>MAQAFDPKGVRTMSVLTKRQCNKLSASSSKESDFDSVAALNCHPRCMGVLTKPDLARRFHDEEPNLGLSSQQLSLLNILFALASFNLCVKCLLTPPAATIPHSTLYPFRGR</sequence>
<comment type="caution">
    <text evidence="1">The sequence shown here is derived from an EMBL/GenBank/DDBJ whole genome shotgun (WGS) entry which is preliminary data.</text>
</comment>
<accession>T0L622</accession>